<keyword evidence="1" id="KW-0812">Transmembrane</keyword>
<dbReference type="RefSeq" id="WP_157744695.1">
    <property type="nucleotide sequence ID" value="NZ_LT607411.1"/>
</dbReference>
<accession>A0A1C4ZXJ0</accession>
<gene>
    <name evidence="2" type="ORF">GA0074695_6288</name>
</gene>
<dbReference type="Proteomes" id="UP000198242">
    <property type="component" value="Chromosome I"/>
</dbReference>
<keyword evidence="3" id="KW-1185">Reference proteome</keyword>
<name>A0A1C4ZXJ0_MICVI</name>
<feature type="transmembrane region" description="Helical" evidence="1">
    <location>
        <begin position="122"/>
        <end position="145"/>
    </location>
</feature>
<evidence type="ECO:0000313" key="2">
    <source>
        <dbReference type="EMBL" id="SCF37649.1"/>
    </source>
</evidence>
<dbReference type="AlphaFoldDB" id="A0A1C4ZXJ0"/>
<protein>
    <submittedName>
        <fullName evidence="2">Uncharacterized protein</fullName>
    </submittedName>
</protein>
<organism evidence="2 3">
    <name type="scientific">Micromonospora viridifaciens</name>
    <dbReference type="NCBI Taxonomy" id="1881"/>
    <lineage>
        <taxon>Bacteria</taxon>
        <taxon>Bacillati</taxon>
        <taxon>Actinomycetota</taxon>
        <taxon>Actinomycetes</taxon>
        <taxon>Micromonosporales</taxon>
        <taxon>Micromonosporaceae</taxon>
        <taxon>Micromonospora</taxon>
    </lineage>
</organism>
<proteinExistence type="predicted"/>
<dbReference type="EMBL" id="LT607411">
    <property type="protein sequence ID" value="SCF37649.1"/>
    <property type="molecule type" value="Genomic_DNA"/>
</dbReference>
<reference evidence="3" key="1">
    <citation type="submission" date="2016-06" db="EMBL/GenBank/DDBJ databases">
        <authorList>
            <person name="Varghese N."/>
            <person name="Submissions Spin"/>
        </authorList>
    </citation>
    <scope>NUCLEOTIDE SEQUENCE [LARGE SCALE GENOMIC DNA]</scope>
    <source>
        <strain evidence="3">DSM 43909</strain>
    </source>
</reference>
<feature type="transmembrane region" description="Helical" evidence="1">
    <location>
        <begin position="80"/>
        <end position="110"/>
    </location>
</feature>
<sequence>MTRARRGSLFVGCFVLVSWLLAYRFQAAEDDLAMVGKPIPASGGEGDGQWGPAVGVTTYAVLGNSLLVVAMLLRARNRAAAWVCAAMGLVAGLMAIVHDALMMVLLFLVFALSQGRSAGSVLVFGALATIANIAAASAGLIAMAAKSPSGAVPVRYTTPS</sequence>
<feature type="transmembrane region" description="Helical" evidence="1">
    <location>
        <begin position="51"/>
        <end position="73"/>
    </location>
</feature>
<keyword evidence="1" id="KW-1133">Transmembrane helix</keyword>
<evidence type="ECO:0000256" key="1">
    <source>
        <dbReference type="SAM" id="Phobius"/>
    </source>
</evidence>
<keyword evidence="1" id="KW-0472">Membrane</keyword>
<evidence type="ECO:0000313" key="3">
    <source>
        <dbReference type="Proteomes" id="UP000198242"/>
    </source>
</evidence>